<dbReference type="Proteomes" id="UP000585614">
    <property type="component" value="Unassembled WGS sequence"/>
</dbReference>
<comment type="caution">
    <text evidence="2">The sequence shown here is derived from an EMBL/GenBank/DDBJ whole genome shotgun (WGS) entry which is preliminary data.</text>
</comment>
<feature type="region of interest" description="Disordered" evidence="1">
    <location>
        <begin position="1"/>
        <end position="44"/>
    </location>
</feature>
<dbReference type="EMBL" id="JACAGC010000001">
    <property type="protein sequence ID" value="KAF6390427.1"/>
    <property type="molecule type" value="Genomic_DNA"/>
</dbReference>
<proteinExistence type="predicted"/>
<evidence type="ECO:0000313" key="2">
    <source>
        <dbReference type="EMBL" id="KAF6390427.1"/>
    </source>
</evidence>
<dbReference type="AlphaFoldDB" id="A0A7J8AV08"/>
<evidence type="ECO:0000313" key="3">
    <source>
        <dbReference type="Proteomes" id="UP000585614"/>
    </source>
</evidence>
<feature type="compositionally biased region" description="Basic and acidic residues" evidence="1">
    <location>
        <begin position="11"/>
        <end position="35"/>
    </location>
</feature>
<organism evidence="2 3">
    <name type="scientific">Rhinolophus ferrumequinum</name>
    <name type="common">Greater horseshoe bat</name>
    <dbReference type="NCBI Taxonomy" id="59479"/>
    <lineage>
        <taxon>Eukaryota</taxon>
        <taxon>Metazoa</taxon>
        <taxon>Chordata</taxon>
        <taxon>Craniata</taxon>
        <taxon>Vertebrata</taxon>
        <taxon>Euteleostomi</taxon>
        <taxon>Mammalia</taxon>
        <taxon>Eutheria</taxon>
        <taxon>Laurasiatheria</taxon>
        <taxon>Chiroptera</taxon>
        <taxon>Yinpterochiroptera</taxon>
        <taxon>Rhinolophoidea</taxon>
        <taxon>Rhinolophidae</taxon>
        <taxon>Rhinolophinae</taxon>
        <taxon>Rhinolophus</taxon>
    </lineage>
</organism>
<reference evidence="2 3" key="1">
    <citation type="journal article" date="2020" name="Nature">
        <title>Six reference-quality genomes reveal evolution of bat adaptations.</title>
        <authorList>
            <person name="Jebb D."/>
            <person name="Huang Z."/>
            <person name="Pippel M."/>
            <person name="Hughes G.M."/>
            <person name="Lavrichenko K."/>
            <person name="Devanna P."/>
            <person name="Winkler S."/>
            <person name="Jermiin L.S."/>
            <person name="Skirmuntt E.C."/>
            <person name="Katzourakis A."/>
            <person name="Burkitt-Gray L."/>
            <person name="Ray D.A."/>
            <person name="Sullivan K.A.M."/>
            <person name="Roscito J.G."/>
            <person name="Kirilenko B.M."/>
            <person name="Davalos L.M."/>
            <person name="Corthals A.P."/>
            <person name="Power M.L."/>
            <person name="Jones G."/>
            <person name="Ransome R.D."/>
            <person name="Dechmann D.K.N."/>
            <person name="Locatelli A.G."/>
            <person name="Puechmaille S.J."/>
            <person name="Fedrigo O."/>
            <person name="Jarvis E.D."/>
            <person name="Hiller M."/>
            <person name="Vernes S.C."/>
            <person name="Myers E.W."/>
            <person name="Teeling E.C."/>
        </authorList>
    </citation>
    <scope>NUCLEOTIDE SEQUENCE [LARGE SCALE GENOMIC DNA]</scope>
    <source>
        <strain evidence="2">MRhiFer1</strain>
        <tissue evidence="2">Lung</tissue>
    </source>
</reference>
<evidence type="ECO:0000256" key="1">
    <source>
        <dbReference type="SAM" id="MobiDB-lite"/>
    </source>
</evidence>
<protein>
    <submittedName>
        <fullName evidence="2">Uncharacterized protein</fullName>
    </submittedName>
</protein>
<sequence>MTVSSSETEEEGHRHRGDATWRRRQRWEGGGHQPRDAWSPQELEGAGGTVLGPHLCQGEGSCLDNLSTLHVMSPGTLTAVLRKETVKHGRSQREGDLGFSILSLRIGVLWTPRLVYKLGTRYPPTEASRPLLVHCPRIKATFPLCPLSTRVLWGSEACVGRESVTLYYTRPWDPRGGLRVPSTAFCHRPGMHTTNTHSLAAGLPPQGAVSQTISRECPPVFRDLTATAGGFVGQPETHPSKDFKRQAEATCKQAGVGHPACPRRCHICSSQLLQS</sequence>
<gene>
    <name evidence="2" type="ORF">mRhiFer1_007983</name>
</gene>
<name>A0A7J8AV08_RHIFE</name>
<accession>A0A7J8AV08</accession>